<dbReference type="InterPro" id="IPR036457">
    <property type="entry name" value="PPM-type-like_dom_sf"/>
</dbReference>
<gene>
    <name evidence="4" type="ORF">JE024_32475</name>
</gene>
<dbReference type="SMART" id="SM00091">
    <property type="entry name" value="PAS"/>
    <property type="match status" value="2"/>
</dbReference>
<dbReference type="InterPro" id="IPR013656">
    <property type="entry name" value="PAS_4"/>
</dbReference>
<dbReference type="SUPFAM" id="SSF55781">
    <property type="entry name" value="GAF domain-like"/>
    <property type="match status" value="1"/>
</dbReference>
<dbReference type="Pfam" id="PF07228">
    <property type="entry name" value="SpoIIE"/>
    <property type="match status" value="1"/>
</dbReference>
<evidence type="ECO:0000313" key="4">
    <source>
        <dbReference type="EMBL" id="MBM9623318.1"/>
    </source>
</evidence>
<dbReference type="EMBL" id="JAFEJA010000002">
    <property type="protein sequence ID" value="MBM9623318.1"/>
    <property type="molecule type" value="Genomic_DNA"/>
</dbReference>
<dbReference type="CDD" id="cd00130">
    <property type="entry name" value="PAS"/>
    <property type="match status" value="1"/>
</dbReference>
<dbReference type="Pfam" id="PF13581">
    <property type="entry name" value="HATPase_c_2"/>
    <property type="match status" value="1"/>
</dbReference>
<dbReference type="PANTHER" id="PTHR43156:SF2">
    <property type="entry name" value="STAGE II SPORULATION PROTEIN E"/>
    <property type="match status" value="1"/>
</dbReference>
<name>A0ABS2V0V9_9ACTN</name>
<dbReference type="InterPro" id="IPR001932">
    <property type="entry name" value="PPM-type_phosphatase-like_dom"/>
</dbReference>
<feature type="region of interest" description="Disordered" evidence="2">
    <location>
        <begin position="70"/>
        <end position="96"/>
    </location>
</feature>
<proteinExistence type="predicted"/>
<dbReference type="Pfam" id="PF08448">
    <property type="entry name" value="PAS_4"/>
    <property type="match status" value="1"/>
</dbReference>
<evidence type="ECO:0000259" key="3">
    <source>
        <dbReference type="PROSITE" id="PS50112"/>
    </source>
</evidence>
<dbReference type="SMART" id="SM00331">
    <property type="entry name" value="PP2C_SIG"/>
    <property type="match status" value="1"/>
</dbReference>
<sequence>MNRAVPAAVNPWAPAKRRRTAWSAPDGAELRGPFDIAVAATVVLAPGGTVIGWSPAAEALLGHRAEDVTGRPADTFLEPPADAAGGAPDTGSARVARHADGRRIPAVVLECPLTTGGAAGRILVIEEARRAREARSRQAMLHGLATQSPLGLAIYDTDLCLTWANAAHDQEVGRPLAEYRGRPAEQLYPDGAFQTVTGPRTLNEVMRRVIDSGESFLDLHFLAKLPSDPRRDHLWSCSYYRLQDDDGTVLGVCEDAFDITDRHEAQHRLSLLAEAGRRIGITLDVADTAQAIADVAVPDFADSVTVDVLRAAVEGGEPLHGPAAGRDLIRVAARSGPSGEDAGPQARGRDDGAERAVVYPEGSPQLRSLSSGGRVLDDTTLVVPLRSGGRTMGLVSYRRAAGPRTFDGDEVALADELTARAALGIDNARRYTRERTAALTLQRELLPQYLPPQSAVDVAHRYLPADDLTGVGGDWFDVIPLSGARVGLVVGDVVGHGLAAAATMGRLRTTVEALATLDMAPDELLTRLDDLVGRTPDSPPQPVPPGAEGGTAARTGGAAGPHPEVTTGATCLYAVYDPVSRHCTMARAGHLPPAIVHPDGSCTFPELPPGPPLGLGGMPFESMEFDLPVGSLLALFTDGLVDARSRDIEQGMDTLGCVLGGRAGADLEDLCDRAVAELRPPGTTPDDTALLLVRTKALDGERVAAWDLPAEPASAGRARELVTGRLDDWGLPDLAFSCELVVSELVTNAVRYAEGPLQLRLIRDRTLLCEVADAGHTSPHLRHSTVDDEGGRGLFIVAQLVSRWGTRYTPSGKTIWTEQAFPPGSPEP</sequence>
<comment type="caution">
    <text evidence="4">The sequence shown here is derived from an EMBL/GenBank/DDBJ whole genome shotgun (WGS) entry which is preliminary data.</text>
</comment>
<dbReference type="InterPro" id="IPR035965">
    <property type="entry name" value="PAS-like_dom_sf"/>
</dbReference>
<dbReference type="InterPro" id="IPR029016">
    <property type="entry name" value="GAF-like_dom_sf"/>
</dbReference>
<dbReference type="SUPFAM" id="SSF55785">
    <property type="entry name" value="PYP-like sensor domain (PAS domain)"/>
    <property type="match status" value="2"/>
</dbReference>
<accession>A0ABS2V0V9</accession>
<feature type="region of interest" description="Disordered" evidence="2">
    <location>
        <begin position="334"/>
        <end position="354"/>
    </location>
</feature>
<dbReference type="CDD" id="cd16936">
    <property type="entry name" value="HATPase_RsbW-like"/>
    <property type="match status" value="1"/>
</dbReference>
<dbReference type="Gene3D" id="3.30.450.40">
    <property type="match status" value="1"/>
</dbReference>
<dbReference type="Proteomes" id="UP000664109">
    <property type="component" value="Unassembled WGS sequence"/>
</dbReference>
<evidence type="ECO:0000256" key="1">
    <source>
        <dbReference type="ARBA" id="ARBA00022801"/>
    </source>
</evidence>
<dbReference type="InterPro" id="IPR052016">
    <property type="entry name" value="Bact_Sigma-Reg"/>
</dbReference>
<dbReference type="PROSITE" id="PS50112">
    <property type="entry name" value="PAS"/>
    <property type="match status" value="1"/>
</dbReference>
<keyword evidence="1" id="KW-0378">Hydrolase</keyword>
<feature type="region of interest" description="Disordered" evidence="2">
    <location>
        <begin position="531"/>
        <end position="562"/>
    </location>
</feature>
<feature type="domain" description="PAS" evidence="3">
    <location>
        <begin position="26"/>
        <end position="79"/>
    </location>
</feature>
<evidence type="ECO:0000256" key="2">
    <source>
        <dbReference type="SAM" id="MobiDB-lite"/>
    </source>
</evidence>
<organism evidence="4 5">
    <name type="scientific">Streptomyces zhihengii</name>
    <dbReference type="NCBI Taxonomy" id="1818004"/>
    <lineage>
        <taxon>Bacteria</taxon>
        <taxon>Bacillati</taxon>
        <taxon>Actinomycetota</taxon>
        <taxon>Actinomycetes</taxon>
        <taxon>Kitasatosporales</taxon>
        <taxon>Streptomycetaceae</taxon>
        <taxon>Streptomyces</taxon>
    </lineage>
</organism>
<feature type="compositionally biased region" description="Low complexity" evidence="2">
    <location>
        <begin position="79"/>
        <end position="89"/>
    </location>
</feature>
<protein>
    <submittedName>
        <fullName evidence="4">SpoIIE family protein phosphatase</fullName>
    </submittedName>
</protein>
<dbReference type="InterPro" id="IPR000014">
    <property type="entry name" value="PAS"/>
</dbReference>
<dbReference type="InterPro" id="IPR036890">
    <property type="entry name" value="HATPase_C_sf"/>
</dbReference>
<dbReference type="InterPro" id="IPR003594">
    <property type="entry name" value="HATPase_dom"/>
</dbReference>
<keyword evidence="5" id="KW-1185">Reference proteome</keyword>
<dbReference type="Gene3D" id="3.60.40.10">
    <property type="entry name" value="PPM-type phosphatase domain"/>
    <property type="match status" value="1"/>
</dbReference>
<dbReference type="RefSeq" id="WP_205377465.1">
    <property type="nucleotide sequence ID" value="NZ_JAFEJA010000002.1"/>
</dbReference>
<dbReference type="Gene3D" id="3.30.450.20">
    <property type="entry name" value="PAS domain"/>
    <property type="match status" value="2"/>
</dbReference>
<reference evidence="4 5" key="1">
    <citation type="journal article" date="2016" name="Arch. Microbiol.">
        <title>Streptomyces zhihengii sp. nov., isolated from rhizospheric soil of Psammosilene tunicoides.</title>
        <authorList>
            <person name="Huang M.J."/>
            <person name="Fei J.J."/>
            <person name="Salam N."/>
            <person name="Kim C.J."/>
            <person name="Hozzein W.N."/>
            <person name="Xiao M."/>
            <person name="Huang H.Q."/>
            <person name="Li W.J."/>
        </authorList>
    </citation>
    <scope>NUCLEOTIDE SEQUENCE [LARGE SCALE GENOMIC DNA]</scope>
    <source>
        <strain evidence="4 5">YIM T102</strain>
    </source>
</reference>
<dbReference type="Gene3D" id="3.30.565.10">
    <property type="entry name" value="Histidine kinase-like ATPase, C-terminal domain"/>
    <property type="match status" value="1"/>
</dbReference>
<evidence type="ECO:0000313" key="5">
    <source>
        <dbReference type="Proteomes" id="UP000664109"/>
    </source>
</evidence>
<dbReference type="PANTHER" id="PTHR43156">
    <property type="entry name" value="STAGE II SPORULATION PROTEIN E-RELATED"/>
    <property type="match status" value="1"/>
</dbReference>
<dbReference type="SUPFAM" id="SSF55874">
    <property type="entry name" value="ATPase domain of HSP90 chaperone/DNA topoisomerase II/histidine kinase"/>
    <property type="match status" value="1"/>
</dbReference>